<organism evidence="1 2">
    <name type="scientific">Hypericibacter adhaerens</name>
    <dbReference type="NCBI Taxonomy" id="2602016"/>
    <lineage>
        <taxon>Bacteria</taxon>
        <taxon>Pseudomonadati</taxon>
        <taxon>Pseudomonadota</taxon>
        <taxon>Alphaproteobacteria</taxon>
        <taxon>Rhodospirillales</taxon>
        <taxon>Dongiaceae</taxon>
        <taxon>Hypericibacter</taxon>
    </lineage>
</organism>
<dbReference type="KEGG" id="hadh:FRZ61_21220"/>
<evidence type="ECO:0000313" key="2">
    <source>
        <dbReference type="Proteomes" id="UP000325797"/>
    </source>
</evidence>
<dbReference type="Proteomes" id="UP000325797">
    <property type="component" value="Chromosome"/>
</dbReference>
<accession>A0A5J6MWT7</accession>
<proteinExistence type="predicted"/>
<dbReference type="EMBL" id="CP042582">
    <property type="protein sequence ID" value="QEX22192.1"/>
    <property type="molecule type" value="Genomic_DNA"/>
</dbReference>
<reference evidence="1 2" key="1">
    <citation type="submission" date="2019-08" db="EMBL/GenBank/DDBJ databases">
        <title>Hyperibacter terrae gen. nov., sp. nov. and Hyperibacter viscosus sp. nov., two new members in the family Rhodospirillaceae isolated from the rhizosphere of Hypericum perforatum.</title>
        <authorList>
            <person name="Noviana Z."/>
        </authorList>
    </citation>
    <scope>NUCLEOTIDE SEQUENCE [LARGE SCALE GENOMIC DNA]</scope>
    <source>
        <strain evidence="1 2">R5959</strain>
    </source>
</reference>
<name>A0A5J6MWT7_9PROT</name>
<dbReference type="AlphaFoldDB" id="A0A5J6MWT7"/>
<keyword evidence="2" id="KW-1185">Reference proteome</keyword>
<gene>
    <name evidence="1" type="ORF">FRZ61_21220</name>
</gene>
<protein>
    <submittedName>
        <fullName evidence="1">Uncharacterized protein</fullName>
    </submittedName>
</protein>
<evidence type="ECO:0000313" key="1">
    <source>
        <dbReference type="EMBL" id="QEX22192.1"/>
    </source>
</evidence>
<sequence>MAARADGAAIANKLKGTPATLWDLTLVRVEAALASWVGGKGVSTFVGSDADKIILYVYEEGGKATKAECKALIDRVKKAGGIDPKTGYPDNPASDYAALLNYAQIDQFSVDESYAETADSMFEVDAVAGGGENAVNCKGPLVSAEVTYPTP</sequence>